<sequence>MSKNIYDIEDYTDQELYEILDLNNPSDRELEAKILMMIHKYEKSQAKSSKKLVSFFEEIYTHFFADSDDEEEENTLIENYSNRKLTEEQTMEVGKMDATLDKMKSEGKIKFDATINTLTDASLSEVIDEKEKMDAAIAGGSNLYNPTKTNVSQQDKFVKETTSDSQQKEVYTKELTYAGGVLNPILKQTKKRVISIDSQYRADKRTFPTEFTFDLSEPLKDVVSLKLYSVQIPFTWYTISKTYGSNFFYIKGNSPGIQDNETHDIKIDISAGNYTPTQLADNLNDSINREKQLYTDINFNDTDVSYNQFTSLSRINLDINKIYNENSYYVEFPVTDILDASLSPYLKDSLRNQTIPAYLGLQAQTYYPNVIKTTPGAAPAESDLFYVTETNSVDMSKNNYFTVYKYINTSDFSLDVSNNSSIVDLSFDISMSLVTDVSYTRAVIIADINNQIMNNYYLTDSYLKQTSVEEYNSSTDSYYEMKLKPNRNTTNNSENSKIAVLFPENVSNTNMWYGTNSCVGFDDRLIELNDIISEKPAIVQNDTFIQKSSNQNDELQVHFTPTAPQFRVDPSMNDLSFSIPYSTSGYSATEFLSLLNTTVKTIPDISINFNYDTSNESIDFTTVNQDPSGTYAYLNTSNVFNFKFDITTDISMSNYEIDFQNSILVENITLDNFPEELKTIDAPTALLGKDLNTTYTFTAWDATTKTIDNNIPIFTIKTTANATNIQATADVSDSYLVYSIDKDSSSTTSTSSYTAWQHKINKSIASFVDPSSNLQLFTTSNTRTKDGEIISTDDDGNPLYFGPAYKEVSSESEQYNDISFNIQINKKLSATQYNVAFYDISSNRVERNIDFNGDNTWRDALYIDEGFCVTSLSDDSSYNLFKSIPSDGNVENFTNSSAETIGKIDASGCFTAIGRDVLAATNYLTIVKNKNDSIKIIAEENGVVSQGGENNIELQLPSGSYTRSSLLIAINNAISTANTNSSATKVTGGFEIISKNSLSYLNINLTILRNYTPRDFKIVFYDEVSFAQCSAGASSVKNTTWDSTLGWVLGFREYTIYDLSAIGIKTTSNNIEILGDTGVSTQLYNYFLLCIDDYNQNHLNDGLVTITDRDTSIPLPSYAIKSEFQCDPVTGETIYNASSGLTGKQVYSAMEIYNSKNATSSIGTSVSTKSYGAGPFVKDVFGIIPLKVSNLVSGSAYTEFGGTLQNQERNYFGPVNLRRMTVHLRTDRGDLVDLNNANWSFSLIAEQLNNNPAS</sequence>
<organism evidence="1">
    <name type="scientific">viral metagenome</name>
    <dbReference type="NCBI Taxonomy" id="1070528"/>
    <lineage>
        <taxon>unclassified sequences</taxon>
        <taxon>metagenomes</taxon>
        <taxon>organismal metagenomes</taxon>
    </lineage>
</organism>
<dbReference type="EMBL" id="MN740221">
    <property type="protein sequence ID" value="QHT94430.1"/>
    <property type="molecule type" value="Genomic_DNA"/>
</dbReference>
<protein>
    <submittedName>
        <fullName evidence="1">Uncharacterized protein</fullName>
    </submittedName>
</protein>
<proteinExistence type="predicted"/>
<accession>A0A6C0IPB7</accession>
<reference evidence="1" key="1">
    <citation type="journal article" date="2020" name="Nature">
        <title>Giant virus diversity and host interactions through global metagenomics.</title>
        <authorList>
            <person name="Schulz F."/>
            <person name="Roux S."/>
            <person name="Paez-Espino D."/>
            <person name="Jungbluth S."/>
            <person name="Walsh D.A."/>
            <person name="Denef V.J."/>
            <person name="McMahon K.D."/>
            <person name="Konstantinidis K.T."/>
            <person name="Eloe-Fadrosh E.A."/>
            <person name="Kyrpides N.C."/>
            <person name="Woyke T."/>
        </authorList>
    </citation>
    <scope>NUCLEOTIDE SEQUENCE</scope>
    <source>
        <strain evidence="1">GVMAG-M-3300024258-28</strain>
    </source>
</reference>
<evidence type="ECO:0000313" key="1">
    <source>
        <dbReference type="EMBL" id="QHT94430.1"/>
    </source>
</evidence>
<dbReference type="AlphaFoldDB" id="A0A6C0IPB7"/>
<name>A0A6C0IPB7_9ZZZZ</name>